<name>A0A7J9E5Q4_9ROSI</name>
<dbReference type="AlphaFoldDB" id="A0A7J9E5Q4"/>
<evidence type="ECO:0000256" key="10">
    <source>
        <dbReference type="ARBA" id="ARBA00023136"/>
    </source>
</evidence>
<evidence type="ECO:0000256" key="5">
    <source>
        <dbReference type="ARBA" id="ARBA00022692"/>
    </source>
</evidence>
<sequence length="162" mass="17398">MWLNLCIGVDWLHCLGSHYEPQVIASVEEVKKVVHLVLHVIALILGAAGLRRESLPWHVVVGLFVYILAVANAAIGFLEKLTVLESSGLAKYGAEAYLVNFTAIVTILYGALGLVWMSGVFSSGEIKNSGGGKISYCSGEIGYCSSEIRNSGGVCVWIQTQL</sequence>
<dbReference type="InterPro" id="IPR043205">
    <property type="entry name" value="CYB561/CYBRD1-like"/>
</dbReference>
<dbReference type="GO" id="GO:0016491">
    <property type="term" value="F:oxidoreductase activity"/>
    <property type="evidence" value="ECO:0007669"/>
    <property type="project" value="InterPro"/>
</dbReference>
<comment type="subcellular location">
    <subcellularLocation>
        <location evidence="2">Membrane</location>
        <topology evidence="2">Multi-pass membrane protein</topology>
    </subcellularLocation>
</comment>
<feature type="domain" description="Cytochrome b561" evidence="12">
    <location>
        <begin position="50"/>
        <end position="82"/>
    </location>
</feature>
<feature type="transmembrane region" description="Helical" evidence="11">
    <location>
        <begin position="97"/>
        <end position="117"/>
    </location>
</feature>
<organism evidence="13 14">
    <name type="scientific">Gossypium trilobum</name>
    <dbReference type="NCBI Taxonomy" id="34281"/>
    <lineage>
        <taxon>Eukaryota</taxon>
        <taxon>Viridiplantae</taxon>
        <taxon>Streptophyta</taxon>
        <taxon>Embryophyta</taxon>
        <taxon>Tracheophyta</taxon>
        <taxon>Spermatophyta</taxon>
        <taxon>Magnoliopsida</taxon>
        <taxon>eudicotyledons</taxon>
        <taxon>Gunneridae</taxon>
        <taxon>Pentapetalae</taxon>
        <taxon>rosids</taxon>
        <taxon>malvids</taxon>
        <taxon>Malvales</taxon>
        <taxon>Malvaceae</taxon>
        <taxon>Malvoideae</taxon>
        <taxon>Gossypium</taxon>
    </lineage>
</organism>
<protein>
    <recommendedName>
        <fullName evidence="12">Cytochrome b561 domain-containing protein</fullName>
    </recommendedName>
</protein>
<evidence type="ECO:0000256" key="7">
    <source>
        <dbReference type="ARBA" id="ARBA00022982"/>
    </source>
</evidence>
<evidence type="ECO:0000313" key="14">
    <source>
        <dbReference type="Proteomes" id="UP000593568"/>
    </source>
</evidence>
<dbReference type="Proteomes" id="UP000593568">
    <property type="component" value="Unassembled WGS sequence"/>
</dbReference>
<dbReference type="GO" id="GO:0016020">
    <property type="term" value="C:membrane"/>
    <property type="evidence" value="ECO:0007669"/>
    <property type="project" value="UniProtKB-SubCell"/>
</dbReference>
<evidence type="ECO:0000313" key="13">
    <source>
        <dbReference type="EMBL" id="MBA0768104.1"/>
    </source>
</evidence>
<dbReference type="PANTHER" id="PTHR10106">
    <property type="entry name" value="CYTOCHROME B561-RELATED"/>
    <property type="match status" value="1"/>
</dbReference>
<comment type="cofactor">
    <cofactor evidence="1">
        <name>heme b</name>
        <dbReference type="ChEBI" id="CHEBI:60344"/>
    </cofactor>
</comment>
<comment type="caution">
    <text evidence="13">The sequence shown here is derived from an EMBL/GenBank/DDBJ whole genome shotgun (WGS) entry which is preliminary data.</text>
</comment>
<feature type="transmembrane region" description="Helical" evidence="11">
    <location>
        <begin position="33"/>
        <end position="50"/>
    </location>
</feature>
<evidence type="ECO:0000256" key="11">
    <source>
        <dbReference type="SAM" id="Phobius"/>
    </source>
</evidence>
<keyword evidence="8 11" id="KW-1133">Transmembrane helix</keyword>
<evidence type="ECO:0000256" key="9">
    <source>
        <dbReference type="ARBA" id="ARBA00023004"/>
    </source>
</evidence>
<keyword evidence="6" id="KW-0479">Metal-binding</keyword>
<gene>
    <name evidence="13" type="ORF">Gotri_016937</name>
</gene>
<dbReference type="Pfam" id="PF03188">
    <property type="entry name" value="Cytochrom_B561"/>
    <property type="match status" value="1"/>
</dbReference>
<dbReference type="GO" id="GO:0046872">
    <property type="term" value="F:metal ion binding"/>
    <property type="evidence" value="ECO:0007669"/>
    <property type="project" value="UniProtKB-KW"/>
</dbReference>
<keyword evidence="3" id="KW-0813">Transport</keyword>
<evidence type="ECO:0000256" key="1">
    <source>
        <dbReference type="ARBA" id="ARBA00001970"/>
    </source>
</evidence>
<evidence type="ECO:0000256" key="4">
    <source>
        <dbReference type="ARBA" id="ARBA00022617"/>
    </source>
</evidence>
<dbReference type="Gene3D" id="1.20.120.1770">
    <property type="match status" value="1"/>
</dbReference>
<dbReference type="EMBL" id="JABEZW010000006">
    <property type="protein sequence ID" value="MBA0768104.1"/>
    <property type="molecule type" value="Genomic_DNA"/>
</dbReference>
<reference evidence="13 14" key="1">
    <citation type="journal article" date="2019" name="Genome Biol. Evol.">
        <title>Insights into the evolution of the New World diploid cottons (Gossypium, subgenus Houzingenia) based on genome sequencing.</title>
        <authorList>
            <person name="Grover C.E."/>
            <person name="Arick M.A. 2nd"/>
            <person name="Thrash A."/>
            <person name="Conover J.L."/>
            <person name="Sanders W.S."/>
            <person name="Peterson D.G."/>
            <person name="Frelichowski J.E."/>
            <person name="Scheffler J.A."/>
            <person name="Scheffler B.E."/>
            <person name="Wendel J.F."/>
        </authorList>
    </citation>
    <scope>NUCLEOTIDE SEQUENCE [LARGE SCALE GENOMIC DNA]</scope>
    <source>
        <strain evidence="13">8</strain>
        <tissue evidence="13">Leaf</tissue>
    </source>
</reference>
<keyword evidence="5 11" id="KW-0812">Transmembrane</keyword>
<proteinExistence type="predicted"/>
<keyword evidence="7" id="KW-0249">Electron transport</keyword>
<keyword evidence="14" id="KW-1185">Reference proteome</keyword>
<feature type="transmembrane region" description="Helical" evidence="11">
    <location>
        <begin position="57"/>
        <end position="77"/>
    </location>
</feature>
<evidence type="ECO:0000256" key="2">
    <source>
        <dbReference type="ARBA" id="ARBA00004141"/>
    </source>
</evidence>
<dbReference type="InterPro" id="IPR006593">
    <property type="entry name" value="Cyt_b561/ferric_Rdtase_TM"/>
</dbReference>
<evidence type="ECO:0000256" key="3">
    <source>
        <dbReference type="ARBA" id="ARBA00022448"/>
    </source>
</evidence>
<keyword evidence="9" id="KW-0408">Iron</keyword>
<evidence type="ECO:0000256" key="6">
    <source>
        <dbReference type="ARBA" id="ARBA00022723"/>
    </source>
</evidence>
<keyword evidence="10 11" id="KW-0472">Membrane</keyword>
<accession>A0A7J9E5Q4</accession>
<evidence type="ECO:0000256" key="8">
    <source>
        <dbReference type="ARBA" id="ARBA00022989"/>
    </source>
</evidence>
<keyword evidence="4" id="KW-0349">Heme</keyword>
<dbReference type="PANTHER" id="PTHR10106:SF22">
    <property type="entry name" value="TRANSMEMBRANE ASCORBATE FERRIREDUCTASE 1"/>
    <property type="match status" value="1"/>
</dbReference>
<evidence type="ECO:0000259" key="12">
    <source>
        <dbReference type="Pfam" id="PF03188"/>
    </source>
</evidence>